<comment type="caution">
    <text evidence="6">The sequence shown here is derived from an EMBL/GenBank/DDBJ whole genome shotgun (WGS) entry which is preliminary data.</text>
</comment>
<dbReference type="InterPro" id="IPR002941">
    <property type="entry name" value="DNA_methylase_N4/N6"/>
</dbReference>
<dbReference type="InterPro" id="IPR029063">
    <property type="entry name" value="SAM-dependent_MTases_sf"/>
</dbReference>
<evidence type="ECO:0000259" key="5">
    <source>
        <dbReference type="Pfam" id="PF01555"/>
    </source>
</evidence>
<accession>A0A2V3II63</accession>
<evidence type="ECO:0000313" key="7">
    <source>
        <dbReference type="Proteomes" id="UP000247409"/>
    </source>
</evidence>
<dbReference type="PROSITE" id="PS00092">
    <property type="entry name" value="N6_MTASE"/>
    <property type="match status" value="1"/>
</dbReference>
<keyword evidence="7" id="KW-1185">Reference proteome</keyword>
<evidence type="ECO:0000256" key="2">
    <source>
        <dbReference type="ARBA" id="ARBA00022603"/>
    </source>
</evidence>
<evidence type="ECO:0000256" key="1">
    <source>
        <dbReference type="ARBA" id="ARBA00006594"/>
    </source>
</evidence>
<dbReference type="EMBL" id="NBIV01000199">
    <property type="protein sequence ID" value="PXF41728.1"/>
    <property type="molecule type" value="Genomic_DNA"/>
</dbReference>
<dbReference type="GO" id="GO:0008170">
    <property type="term" value="F:N-methyltransferase activity"/>
    <property type="evidence" value="ECO:0007669"/>
    <property type="project" value="InterPro"/>
</dbReference>
<feature type="domain" description="DNA methylase N-4/N-6" evidence="5">
    <location>
        <begin position="95"/>
        <end position="308"/>
    </location>
</feature>
<evidence type="ECO:0000313" key="6">
    <source>
        <dbReference type="EMBL" id="PXF41728.1"/>
    </source>
</evidence>
<reference evidence="6 7" key="1">
    <citation type="journal article" date="2018" name="Mol. Biol. Evol.">
        <title>Analysis of the draft genome of the red seaweed Gracilariopsis chorda provides insights into genome size evolution in Rhodophyta.</title>
        <authorList>
            <person name="Lee J."/>
            <person name="Yang E.C."/>
            <person name="Graf L."/>
            <person name="Yang J.H."/>
            <person name="Qiu H."/>
            <person name="Zel Zion U."/>
            <person name="Chan C.X."/>
            <person name="Stephens T.G."/>
            <person name="Weber A.P.M."/>
            <person name="Boo G.H."/>
            <person name="Boo S.M."/>
            <person name="Kim K.M."/>
            <person name="Shin Y."/>
            <person name="Jung M."/>
            <person name="Lee S.J."/>
            <person name="Yim H.S."/>
            <person name="Lee J.H."/>
            <person name="Bhattacharya D."/>
            <person name="Yoon H.S."/>
        </authorList>
    </citation>
    <scope>NUCLEOTIDE SEQUENCE [LARGE SCALE GENOMIC DNA]</scope>
    <source>
        <strain evidence="6 7">SKKU-2015</strain>
        <tissue evidence="6">Whole body</tissue>
    </source>
</reference>
<proteinExistence type="inferred from homology"/>
<evidence type="ECO:0000256" key="4">
    <source>
        <dbReference type="SAM" id="MobiDB-lite"/>
    </source>
</evidence>
<dbReference type="GO" id="GO:0032259">
    <property type="term" value="P:methylation"/>
    <property type="evidence" value="ECO:0007669"/>
    <property type="project" value="UniProtKB-KW"/>
</dbReference>
<dbReference type="AlphaFoldDB" id="A0A2V3II63"/>
<comment type="similarity">
    <text evidence="1">Belongs to the N(4)/N(6)-methyltransferase family.</text>
</comment>
<feature type="region of interest" description="Disordered" evidence="4">
    <location>
        <begin position="1"/>
        <end position="23"/>
    </location>
</feature>
<keyword evidence="3" id="KW-0808">Transferase</keyword>
<dbReference type="SUPFAM" id="SSF53335">
    <property type="entry name" value="S-adenosyl-L-methionine-dependent methyltransferases"/>
    <property type="match status" value="1"/>
</dbReference>
<dbReference type="GO" id="GO:0003677">
    <property type="term" value="F:DNA binding"/>
    <property type="evidence" value="ECO:0007669"/>
    <property type="project" value="InterPro"/>
</dbReference>
<name>A0A2V3II63_9FLOR</name>
<protein>
    <recommendedName>
        <fullName evidence="5">DNA methylase N-4/N-6 domain-containing protein</fullName>
    </recommendedName>
</protein>
<gene>
    <name evidence="6" type="ORF">BWQ96_08558</name>
</gene>
<organism evidence="6 7">
    <name type="scientific">Gracilariopsis chorda</name>
    <dbReference type="NCBI Taxonomy" id="448386"/>
    <lineage>
        <taxon>Eukaryota</taxon>
        <taxon>Rhodophyta</taxon>
        <taxon>Florideophyceae</taxon>
        <taxon>Rhodymeniophycidae</taxon>
        <taxon>Gracilariales</taxon>
        <taxon>Gracilariaceae</taxon>
        <taxon>Gracilariopsis</taxon>
    </lineage>
</organism>
<feature type="compositionally biased region" description="Basic and acidic residues" evidence="4">
    <location>
        <begin position="1"/>
        <end position="10"/>
    </location>
</feature>
<sequence>MVEDAERGTAERGTAPKATQGLQTTALSQNVWYDVEGTGIRAPPYPTNLDDVIGYKYCEKEMSRNFRLHNCKFEHLIEVDHNKSGESEVSIEGRVQFLLSDPPYGTRSERRLENSEHDILTEKGMSRSARSSSTLLRPGGHIIPFCSWDQVPLWRDVLRKVTYMDDSDTMRYSLVIDEQPLHFVRSLGNSTGNVGRRSCRLHQTTEYAVHAVCAGVPYAQQHWMVNCENFHYVASRYPAYHAIMDQVPPISNSEMLMWSVKNLDGKYTRKRVRPEQKCRALLNELICWFSQPGDLVVGMFAGTFSTPMAWM</sequence>
<dbReference type="OrthoDB" id="12886at2763"/>
<dbReference type="Proteomes" id="UP000247409">
    <property type="component" value="Unassembled WGS sequence"/>
</dbReference>
<evidence type="ECO:0000256" key="3">
    <source>
        <dbReference type="ARBA" id="ARBA00022679"/>
    </source>
</evidence>
<keyword evidence="2" id="KW-0489">Methyltransferase</keyword>
<dbReference type="Gene3D" id="3.40.50.150">
    <property type="entry name" value="Vaccinia Virus protein VP39"/>
    <property type="match status" value="1"/>
</dbReference>
<dbReference type="Pfam" id="PF01555">
    <property type="entry name" value="N6_N4_Mtase"/>
    <property type="match status" value="1"/>
</dbReference>
<dbReference type="InterPro" id="IPR002052">
    <property type="entry name" value="DNA_methylase_N6_adenine_CS"/>
</dbReference>